<dbReference type="Proteomes" id="UP001333710">
    <property type="component" value="Chromosome"/>
</dbReference>
<dbReference type="NCBIfam" id="TIGR00732">
    <property type="entry name" value="dprA"/>
    <property type="match status" value="1"/>
</dbReference>
<proteinExistence type="inferred from homology"/>
<keyword evidence="4" id="KW-1185">Reference proteome</keyword>
<gene>
    <name evidence="3" type="ORF">MACH26_00210</name>
</gene>
<dbReference type="EMBL" id="AP027272">
    <property type="protein sequence ID" value="BDX04500.1"/>
    <property type="molecule type" value="Genomic_DNA"/>
</dbReference>
<sequence>MDEYSHTEERNLFKYAPEQSIDYWLLLHNTHGLGFQKVKQLSRLCDGRLENLPDVSSTALKQLNFPEPSIASALKSNTAYIERVKSWRADSQLHRVLTFNHPDYPARLREISSPPLVLFCVGEHQILHLPQIAIVGARKQSPGGAKIGRTLSSELVQSGWVVTSGLAMGMDTEAHRGALDNSGKTIAVMATGADSVYPQRNRQLAQEIVASGGCLITEFALGSAPKKDHFPRRNRIISGLSNGVLVVEAAIKSGSLITARYAIEQNREVFAVPGSVYNLNSRGCHYLIKQGAKLVEQVSDINEEFLNLQQIVQLTETKSQKKSANYPWQPTDC</sequence>
<dbReference type="Pfam" id="PF02481">
    <property type="entry name" value="DNA_processg_A"/>
    <property type="match status" value="1"/>
</dbReference>
<organism evidence="3 4">
    <name type="scientific">Planctobacterium marinum</name>
    <dbReference type="NCBI Taxonomy" id="1631968"/>
    <lineage>
        <taxon>Bacteria</taxon>
        <taxon>Pseudomonadati</taxon>
        <taxon>Pseudomonadota</taxon>
        <taxon>Gammaproteobacteria</taxon>
        <taxon>Alteromonadales</taxon>
        <taxon>Alteromonadaceae</taxon>
        <taxon>Planctobacterium</taxon>
    </lineage>
</organism>
<name>A0AA48I234_9ALTE</name>
<evidence type="ECO:0000259" key="2">
    <source>
        <dbReference type="Pfam" id="PF02481"/>
    </source>
</evidence>
<reference evidence="3" key="1">
    <citation type="submission" date="2023-01" db="EMBL/GenBank/DDBJ databases">
        <title>Complete genome sequence of Planctobacterium marinum strain Dej080120_11.</title>
        <authorList>
            <person name="Ueki S."/>
            <person name="Maruyama F."/>
        </authorList>
    </citation>
    <scope>NUCLEOTIDE SEQUENCE</scope>
    <source>
        <strain evidence="3">Dej080120_11</strain>
    </source>
</reference>
<dbReference type="AlphaFoldDB" id="A0AA48I234"/>
<dbReference type="RefSeq" id="WP_338290267.1">
    <property type="nucleotide sequence ID" value="NZ_AP027272.1"/>
</dbReference>
<comment type="similarity">
    <text evidence="1">Belongs to the DprA/Smf family.</text>
</comment>
<dbReference type="KEGG" id="pmaw:MACH26_00210"/>
<dbReference type="PANTHER" id="PTHR43022:SF1">
    <property type="entry name" value="PROTEIN SMF"/>
    <property type="match status" value="1"/>
</dbReference>
<dbReference type="PANTHER" id="PTHR43022">
    <property type="entry name" value="PROTEIN SMF"/>
    <property type="match status" value="1"/>
</dbReference>
<dbReference type="GO" id="GO:0009294">
    <property type="term" value="P:DNA-mediated transformation"/>
    <property type="evidence" value="ECO:0007669"/>
    <property type="project" value="InterPro"/>
</dbReference>
<evidence type="ECO:0000313" key="4">
    <source>
        <dbReference type="Proteomes" id="UP001333710"/>
    </source>
</evidence>
<dbReference type="InterPro" id="IPR003488">
    <property type="entry name" value="DprA"/>
</dbReference>
<accession>A0AA48I234</accession>
<dbReference type="InterPro" id="IPR057666">
    <property type="entry name" value="DrpA_SLOG"/>
</dbReference>
<dbReference type="Gene3D" id="3.40.50.450">
    <property type="match status" value="1"/>
</dbReference>
<evidence type="ECO:0000256" key="1">
    <source>
        <dbReference type="ARBA" id="ARBA00006525"/>
    </source>
</evidence>
<dbReference type="SUPFAM" id="SSF102405">
    <property type="entry name" value="MCP/YpsA-like"/>
    <property type="match status" value="1"/>
</dbReference>
<evidence type="ECO:0000313" key="3">
    <source>
        <dbReference type="EMBL" id="BDX04500.1"/>
    </source>
</evidence>
<protein>
    <submittedName>
        <fullName evidence="3">DNA processing protein DprA</fullName>
    </submittedName>
</protein>
<feature type="domain" description="Smf/DprA SLOG" evidence="2">
    <location>
        <begin position="96"/>
        <end position="305"/>
    </location>
</feature>